<dbReference type="Proteomes" id="UP000265341">
    <property type="component" value="Unassembled WGS sequence"/>
</dbReference>
<dbReference type="GO" id="GO:0004519">
    <property type="term" value="F:endonuclease activity"/>
    <property type="evidence" value="ECO:0007669"/>
    <property type="project" value="UniProtKB-KW"/>
</dbReference>
<sequence length="191" mass="21813">MLKPVLKPMSVAEYLSSEPASPVRREYVGGQVYAMAGGSSRHNRIAGNIHALCWQMAQDRPCRVYLEGMKLRVGKEGGYDTEQAFYYPDVMVVCDKTLPNEYYETEPCNLVEVLFPSTLSIDLREKRLEYTRIPSLRTYLIVDQDSLFVRHCWRDSEGHWQERDLTGDGEIPLPCLGGGLTLPQIYRGVFE</sequence>
<dbReference type="PANTHER" id="PTHR36558:SF1">
    <property type="entry name" value="RESTRICTION ENDONUCLEASE DOMAIN-CONTAINING PROTEIN-RELATED"/>
    <property type="match status" value="1"/>
</dbReference>
<dbReference type="Gene3D" id="3.90.1570.10">
    <property type="entry name" value="tt1808, chain A"/>
    <property type="match status" value="1"/>
</dbReference>
<feature type="domain" description="Putative restriction endonuclease" evidence="1">
    <location>
        <begin position="12"/>
        <end position="182"/>
    </location>
</feature>
<evidence type="ECO:0000259" key="1">
    <source>
        <dbReference type="Pfam" id="PF05685"/>
    </source>
</evidence>
<evidence type="ECO:0000313" key="2">
    <source>
        <dbReference type="EMBL" id="RIH87778.1"/>
    </source>
</evidence>
<dbReference type="OrthoDB" id="9808428at2"/>
<proteinExistence type="predicted"/>
<dbReference type="SUPFAM" id="SSF52980">
    <property type="entry name" value="Restriction endonuclease-like"/>
    <property type="match status" value="1"/>
</dbReference>
<evidence type="ECO:0000313" key="3">
    <source>
        <dbReference type="Proteomes" id="UP000265341"/>
    </source>
</evidence>
<dbReference type="InterPro" id="IPR011335">
    <property type="entry name" value="Restrct_endonuc-II-like"/>
</dbReference>
<name>A0A399EUS1_9DEIN</name>
<dbReference type="EMBL" id="QWLA01000016">
    <property type="protein sequence ID" value="RIH87778.1"/>
    <property type="molecule type" value="Genomic_DNA"/>
</dbReference>
<protein>
    <submittedName>
        <fullName evidence="2">Putative restriction endonuclease</fullName>
    </submittedName>
</protein>
<dbReference type="PANTHER" id="PTHR36558">
    <property type="entry name" value="GLR1098 PROTEIN"/>
    <property type="match status" value="1"/>
</dbReference>
<keyword evidence="2" id="KW-0255">Endonuclease</keyword>
<keyword evidence="2" id="KW-0378">Hydrolase</keyword>
<dbReference type="AlphaFoldDB" id="A0A399EUS1"/>
<dbReference type="InterPro" id="IPR008538">
    <property type="entry name" value="Uma2"/>
</dbReference>
<gene>
    <name evidence="2" type="ORF">Mrose_01173</name>
</gene>
<dbReference type="RefSeq" id="WP_119276498.1">
    <property type="nucleotide sequence ID" value="NZ_QWLA01000016.1"/>
</dbReference>
<keyword evidence="2" id="KW-0540">Nuclease</keyword>
<dbReference type="InterPro" id="IPR012296">
    <property type="entry name" value="Nuclease_put_TT1808"/>
</dbReference>
<dbReference type="CDD" id="cd06260">
    <property type="entry name" value="DUF820-like"/>
    <property type="match status" value="1"/>
</dbReference>
<keyword evidence="3" id="KW-1185">Reference proteome</keyword>
<reference evidence="2 3" key="1">
    <citation type="submission" date="2018-08" db="EMBL/GenBank/DDBJ databases">
        <title>Meiothermus roseus NBRC 110900 genome sequencing project.</title>
        <authorList>
            <person name="Da Costa M.S."/>
            <person name="Albuquerque L."/>
            <person name="Raposo P."/>
            <person name="Froufe H.J.C."/>
            <person name="Barroso C.S."/>
            <person name="Egas C."/>
        </authorList>
    </citation>
    <scope>NUCLEOTIDE SEQUENCE [LARGE SCALE GENOMIC DNA]</scope>
    <source>
        <strain evidence="2 3">NBRC 110900</strain>
    </source>
</reference>
<dbReference type="Pfam" id="PF05685">
    <property type="entry name" value="Uma2"/>
    <property type="match status" value="1"/>
</dbReference>
<organism evidence="2 3">
    <name type="scientific">Calidithermus roseus</name>
    <dbReference type="NCBI Taxonomy" id="1644118"/>
    <lineage>
        <taxon>Bacteria</taxon>
        <taxon>Thermotogati</taxon>
        <taxon>Deinococcota</taxon>
        <taxon>Deinococci</taxon>
        <taxon>Thermales</taxon>
        <taxon>Thermaceae</taxon>
        <taxon>Calidithermus</taxon>
    </lineage>
</organism>
<accession>A0A399EUS1</accession>
<comment type="caution">
    <text evidence="2">The sequence shown here is derived from an EMBL/GenBank/DDBJ whole genome shotgun (WGS) entry which is preliminary data.</text>
</comment>